<dbReference type="EC" id="2.3.2.27" evidence="2"/>
<keyword evidence="3 7" id="KW-0479">Metal-binding</keyword>
<dbReference type="AlphaFoldDB" id="A0A0D6MD59"/>
<keyword evidence="6 7" id="KW-0862">Zinc</keyword>
<dbReference type="InterPro" id="IPR036855">
    <property type="entry name" value="Znf_CCCH_sf"/>
</dbReference>
<dbReference type="Proteomes" id="UP000054495">
    <property type="component" value="Unassembled WGS sequence"/>
</dbReference>
<proteinExistence type="predicted"/>
<sequence>MSPDAVNSSRVLCRYFASGCCSLGERCSYSHDRSAPADNVCRYYLKGKYGLGVSAEGCPFGNKCFYKHQLPDGSIDPGEAPHARRKPHLADFIFR</sequence>
<dbReference type="SUPFAM" id="SSF90229">
    <property type="entry name" value="CCCH zinc finger"/>
    <property type="match status" value="1"/>
</dbReference>
<evidence type="ECO:0000256" key="7">
    <source>
        <dbReference type="PROSITE-ProRule" id="PRU00723"/>
    </source>
</evidence>
<keyword evidence="4" id="KW-0677">Repeat</keyword>
<evidence type="ECO:0000256" key="6">
    <source>
        <dbReference type="ARBA" id="ARBA00022833"/>
    </source>
</evidence>
<keyword evidence="10" id="KW-1185">Reference proteome</keyword>
<keyword evidence="5 7" id="KW-0863">Zinc-finger</keyword>
<feature type="domain" description="C3H1-type" evidence="8">
    <location>
        <begin position="7"/>
        <end position="34"/>
    </location>
</feature>
<evidence type="ECO:0000313" key="9">
    <source>
        <dbReference type="EMBL" id="EPB80092.1"/>
    </source>
</evidence>
<evidence type="ECO:0000256" key="1">
    <source>
        <dbReference type="ARBA" id="ARBA00000900"/>
    </source>
</evidence>
<comment type="catalytic activity">
    <reaction evidence="1">
        <text>S-ubiquitinyl-[E2 ubiquitin-conjugating enzyme]-L-cysteine + [acceptor protein]-L-lysine = [E2 ubiquitin-conjugating enzyme]-L-cysteine + N(6)-ubiquitinyl-[acceptor protein]-L-lysine.</text>
        <dbReference type="EC" id="2.3.2.27"/>
    </reaction>
</comment>
<protein>
    <recommendedName>
        <fullName evidence="2">RING-type E3 ubiquitin transferase</fullName>
        <ecNumber evidence="2">2.3.2.27</ecNumber>
    </recommendedName>
</protein>
<feature type="domain" description="C3H1-type" evidence="8">
    <location>
        <begin position="35"/>
        <end position="71"/>
    </location>
</feature>
<dbReference type="InterPro" id="IPR045072">
    <property type="entry name" value="MKRN-like"/>
</dbReference>
<gene>
    <name evidence="9" type="ORF">ANCCEY_00780</name>
</gene>
<dbReference type="InterPro" id="IPR000571">
    <property type="entry name" value="Znf_CCCH"/>
</dbReference>
<dbReference type="Gene3D" id="4.10.1000.10">
    <property type="entry name" value="Zinc finger, CCCH-type"/>
    <property type="match status" value="1"/>
</dbReference>
<dbReference type="Pfam" id="PF18044">
    <property type="entry name" value="zf-CCCH_4"/>
    <property type="match status" value="1"/>
</dbReference>
<evidence type="ECO:0000259" key="8">
    <source>
        <dbReference type="PROSITE" id="PS50103"/>
    </source>
</evidence>
<dbReference type="PROSITE" id="PS50103">
    <property type="entry name" value="ZF_C3H1"/>
    <property type="match status" value="2"/>
</dbReference>
<feature type="non-terminal residue" evidence="9">
    <location>
        <position position="95"/>
    </location>
</feature>
<evidence type="ECO:0000256" key="5">
    <source>
        <dbReference type="ARBA" id="ARBA00022771"/>
    </source>
</evidence>
<evidence type="ECO:0000256" key="3">
    <source>
        <dbReference type="ARBA" id="ARBA00022723"/>
    </source>
</evidence>
<dbReference type="PANTHER" id="PTHR11224">
    <property type="entry name" value="MAKORIN-RELATED"/>
    <property type="match status" value="1"/>
</dbReference>
<feature type="zinc finger region" description="C3H1-type" evidence="7">
    <location>
        <begin position="7"/>
        <end position="34"/>
    </location>
</feature>
<dbReference type="GO" id="GO:0000209">
    <property type="term" value="P:protein polyubiquitination"/>
    <property type="evidence" value="ECO:0007669"/>
    <property type="project" value="InterPro"/>
</dbReference>
<feature type="zinc finger region" description="C3H1-type" evidence="7">
    <location>
        <begin position="35"/>
        <end position="71"/>
    </location>
</feature>
<dbReference type="InterPro" id="IPR041367">
    <property type="entry name" value="Znf-CCCH_4"/>
</dbReference>
<evidence type="ECO:0000256" key="2">
    <source>
        <dbReference type="ARBA" id="ARBA00012483"/>
    </source>
</evidence>
<evidence type="ECO:0000256" key="4">
    <source>
        <dbReference type="ARBA" id="ARBA00022737"/>
    </source>
</evidence>
<evidence type="ECO:0000313" key="10">
    <source>
        <dbReference type="Proteomes" id="UP000054495"/>
    </source>
</evidence>
<dbReference type="EMBL" id="KE124784">
    <property type="protein sequence ID" value="EPB80092.1"/>
    <property type="molecule type" value="Genomic_DNA"/>
</dbReference>
<accession>A0A0D6MD59</accession>
<dbReference type="PANTHER" id="PTHR11224:SF10">
    <property type="entry name" value="IP09428P-RELATED"/>
    <property type="match status" value="1"/>
</dbReference>
<dbReference type="SMART" id="SM00356">
    <property type="entry name" value="ZnF_C3H1"/>
    <property type="match status" value="2"/>
</dbReference>
<dbReference type="GO" id="GO:0061630">
    <property type="term" value="F:ubiquitin protein ligase activity"/>
    <property type="evidence" value="ECO:0007669"/>
    <property type="project" value="UniProtKB-EC"/>
</dbReference>
<name>A0A0D6MD59_9BILA</name>
<organism evidence="9 10">
    <name type="scientific">Ancylostoma ceylanicum</name>
    <dbReference type="NCBI Taxonomy" id="53326"/>
    <lineage>
        <taxon>Eukaryota</taxon>
        <taxon>Metazoa</taxon>
        <taxon>Ecdysozoa</taxon>
        <taxon>Nematoda</taxon>
        <taxon>Chromadorea</taxon>
        <taxon>Rhabditida</taxon>
        <taxon>Rhabditina</taxon>
        <taxon>Rhabditomorpha</taxon>
        <taxon>Strongyloidea</taxon>
        <taxon>Ancylostomatidae</taxon>
        <taxon>Ancylostomatinae</taxon>
        <taxon>Ancylostoma</taxon>
    </lineage>
</organism>
<reference evidence="9 10" key="1">
    <citation type="submission" date="2013-05" db="EMBL/GenBank/DDBJ databases">
        <title>Draft genome of the parasitic nematode Anyclostoma ceylanicum.</title>
        <authorList>
            <person name="Mitreva M."/>
        </authorList>
    </citation>
    <scope>NUCLEOTIDE SEQUENCE [LARGE SCALE GENOMIC DNA]</scope>
</reference>
<dbReference type="GO" id="GO:0008270">
    <property type="term" value="F:zinc ion binding"/>
    <property type="evidence" value="ECO:0007669"/>
    <property type="project" value="UniProtKB-KW"/>
</dbReference>